<name>A0ABD1S3I9_9LAMI</name>
<dbReference type="InterPro" id="IPR013785">
    <property type="entry name" value="Aldolase_TIM"/>
</dbReference>
<dbReference type="PANTHER" id="PTHR48413:SF1">
    <property type="entry name" value="PROTEIN HEAT-STRESS-ASSOCIATED 32"/>
    <property type="match status" value="1"/>
</dbReference>
<protein>
    <submittedName>
        <fullName evidence="2">Aldolase-type TIM barrel family protein</fullName>
    </submittedName>
</protein>
<dbReference type="SUPFAM" id="SSF102110">
    <property type="entry name" value="(2r)-phospho-3-sulfolactate synthase ComA"/>
    <property type="match status" value="1"/>
</dbReference>
<reference evidence="3" key="1">
    <citation type="submission" date="2024-07" db="EMBL/GenBank/DDBJ databases">
        <title>Two chromosome-level genome assemblies of Korean endemic species Abeliophyllum distichum and Forsythia ovata (Oleaceae).</title>
        <authorList>
            <person name="Jang H."/>
        </authorList>
    </citation>
    <scope>NUCLEOTIDE SEQUENCE [LARGE SCALE GENOMIC DNA]</scope>
</reference>
<gene>
    <name evidence="2" type="ORF">Fot_39032</name>
</gene>
<dbReference type="InterPro" id="IPR036112">
    <property type="entry name" value="ComA_synth_sf"/>
</dbReference>
<evidence type="ECO:0000313" key="2">
    <source>
        <dbReference type="EMBL" id="KAL2495275.1"/>
    </source>
</evidence>
<dbReference type="EMBL" id="JBFOLJ010000011">
    <property type="protein sequence ID" value="KAL2495275.1"/>
    <property type="molecule type" value="Genomic_DNA"/>
</dbReference>
<proteinExistence type="inferred from homology"/>
<organism evidence="2 3">
    <name type="scientific">Forsythia ovata</name>
    <dbReference type="NCBI Taxonomy" id="205694"/>
    <lineage>
        <taxon>Eukaryota</taxon>
        <taxon>Viridiplantae</taxon>
        <taxon>Streptophyta</taxon>
        <taxon>Embryophyta</taxon>
        <taxon>Tracheophyta</taxon>
        <taxon>Spermatophyta</taxon>
        <taxon>Magnoliopsida</taxon>
        <taxon>eudicotyledons</taxon>
        <taxon>Gunneridae</taxon>
        <taxon>Pentapetalae</taxon>
        <taxon>asterids</taxon>
        <taxon>lamiids</taxon>
        <taxon>Lamiales</taxon>
        <taxon>Oleaceae</taxon>
        <taxon>Forsythieae</taxon>
        <taxon>Forsythia</taxon>
    </lineage>
</organism>
<keyword evidence="3" id="KW-1185">Reference proteome</keyword>
<dbReference type="Gene3D" id="3.20.20.70">
    <property type="entry name" value="Aldolase class I"/>
    <property type="match status" value="1"/>
</dbReference>
<dbReference type="PANTHER" id="PTHR48413">
    <property type="match status" value="1"/>
</dbReference>
<comment type="caution">
    <text evidence="2">The sequence shown here is derived from an EMBL/GenBank/DDBJ whole genome shotgun (WGS) entry which is preliminary data.</text>
</comment>
<accession>A0ABD1S3I9</accession>
<evidence type="ECO:0000256" key="1">
    <source>
        <dbReference type="ARBA" id="ARBA00010424"/>
    </source>
</evidence>
<dbReference type="Pfam" id="PF02679">
    <property type="entry name" value="ComA"/>
    <property type="match status" value="1"/>
</dbReference>
<evidence type="ECO:0000313" key="3">
    <source>
        <dbReference type="Proteomes" id="UP001604277"/>
    </source>
</evidence>
<comment type="similarity">
    <text evidence="1">Belongs to the phosphosulfolactate synthase family.</text>
</comment>
<dbReference type="Proteomes" id="UP001604277">
    <property type="component" value="Unassembled WGS sequence"/>
</dbReference>
<dbReference type="InterPro" id="IPR003830">
    <property type="entry name" value="ComA_synth"/>
</dbReference>
<sequence length="286" mass="32182">MAAYRWKSFFEDEDRPEKPRRYGVTEVRGPHYSLFSQNLLQDVFESMGQFVDGLKFTGGSHSLMSKSYIKEVTDLAHKHNVYVSTGDWAEHLLRKGPSAFKEYIEECKQTGFDTIEIDVGTLGVPEETLLRYVRLIKSGGLRAKPLFAVKVNKSDIPPNGDRAFGAYVIPATRTSELVEDVGLLIRKAERCLEAGADMIMIDADDICRQADSVRADIIAKVISRLGLEKTMFEASNPKTSEWFIKQYGPRVNLNVDHSHVMNLECLRGRNLGKNHASVLGSSYFLV</sequence>
<dbReference type="AlphaFoldDB" id="A0ABD1S3I9"/>